<evidence type="ECO:0000313" key="5">
    <source>
        <dbReference type="EMBL" id="AIF19536.1"/>
    </source>
</evidence>
<dbReference type="InterPro" id="IPR036162">
    <property type="entry name" value="Resolvase-like_N_sf"/>
</dbReference>
<protein>
    <submittedName>
        <fullName evidence="5">Resolvase domain-containing protein (SpoIVCA)</fullName>
    </submittedName>
</protein>
<dbReference type="Pfam" id="PF00239">
    <property type="entry name" value="Resolvase"/>
    <property type="match status" value="1"/>
</dbReference>
<evidence type="ECO:0000256" key="3">
    <source>
        <dbReference type="SAM" id="MobiDB-lite"/>
    </source>
</evidence>
<dbReference type="PANTHER" id="PTHR30461:SF2">
    <property type="entry name" value="SERINE RECOMBINASE PINE-RELATED"/>
    <property type="match status" value="1"/>
</dbReference>
<evidence type="ECO:0000259" key="4">
    <source>
        <dbReference type="PROSITE" id="PS51736"/>
    </source>
</evidence>
<dbReference type="InterPro" id="IPR006119">
    <property type="entry name" value="Resolv_N"/>
</dbReference>
<evidence type="ECO:0000256" key="1">
    <source>
        <dbReference type="ARBA" id="ARBA00023125"/>
    </source>
</evidence>
<proteinExistence type="predicted"/>
<evidence type="ECO:0000256" key="2">
    <source>
        <dbReference type="ARBA" id="ARBA00023172"/>
    </source>
</evidence>
<dbReference type="GO" id="GO:0003677">
    <property type="term" value="F:DNA binding"/>
    <property type="evidence" value="ECO:0007669"/>
    <property type="project" value="UniProtKB-KW"/>
</dbReference>
<sequence>MSGPPAQTEPPSRPPEIGIAISEQEPGGFQHRSTRPSAQPSESSIRHPSKQLSIRAVHRLSSGSKQAIGDKVGIDQRGLKSESLTSRKVRSKCMLNKKHTKISPNKERAVAYARVSSKRQAEEGVSLEAQVERLIAYADFRGLDLDPDDIFIEEGVSAATHLWSRPAGREMREIIYQERVGHLLTLKMDRLFRDVQDCLSSVDELAGIGVDIHILDQNGGTLDTSNAMGRFFLTTIASLAELERGQISERTKFAMKHLKDNAKVFTGPVFGWDREGEDLIPNWLEQDKIDYMRHRHYVQGWSGNRIAKHFNELGIKGKLGGSWTSSMILRTCRYTFHENRRMFKQPKWWGGEPYHDSVGFGD</sequence>
<dbReference type="CDD" id="cd03768">
    <property type="entry name" value="SR_ResInv"/>
    <property type="match status" value="1"/>
</dbReference>
<dbReference type="PANTHER" id="PTHR30461">
    <property type="entry name" value="DNA-INVERTASE FROM LAMBDOID PROPHAGE"/>
    <property type="match status" value="1"/>
</dbReference>
<dbReference type="EMBL" id="KF901140">
    <property type="protein sequence ID" value="AIF19536.1"/>
    <property type="molecule type" value="Genomic_DNA"/>
</dbReference>
<accession>A0A075HT57</accession>
<dbReference type="PROSITE" id="PS51736">
    <property type="entry name" value="RECOMBINASES_3"/>
    <property type="match status" value="1"/>
</dbReference>
<name>A0A075HT57_9EURY</name>
<keyword evidence="2" id="KW-0233">DNA recombination</keyword>
<dbReference type="Gene3D" id="3.40.50.1390">
    <property type="entry name" value="Resolvase, N-terminal catalytic domain"/>
    <property type="match status" value="1"/>
</dbReference>
<dbReference type="AlphaFoldDB" id="A0A075HT57"/>
<feature type="domain" description="Resolvase/invertase-type recombinase catalytic" evidence="4">
    <location>
        <begin position="108"/>
        <end position="262"/>
    </location>
</feature>
<gene>
    <name evidence="5" type="primary">spoIVCA</name>
</gene>
<reference evidence="5" key="1">
    <citation type="journal article" date="2014" name="Genome Biol. Evol.">
        <title>Pangenome evidence for extensive interdomain horizontal transfer affecting lineage core and shell genes in uncultured planktonic thaumarchaeota and euryarchaeota.</title>
        <authorList>
            <person name="Deschamps P."/>
            <person name="Zivanovic Y."/>
            <person name="Moreira D."/>
            <person name="Rodriguez-Valera F."/>
            <person name="Lopez-Garcia P."/>
        </authorList>
    </citation>
    <scope>NUCLEOTIDE SEQUENCE</scope>
</reference>
<feature type="region of interest" description="Disordered" evidence="3">
    <location>
        <begin position="1"/>
        <end position="51"/>
    </location>
</feature>
<keyword evidence="1" id="KW-0238">DNA-binding</keyword>
<dbReference type="SMART" id="SM00857">
    <property type="entry name" value="Resolvase"/>
    <property type="match status" value="1"/>
</dbReference>
<dbReference type="GO" id="GO:0000150">
    <property type="term" value="F:DNA strand exchange activity"/>
    <property type="evidence" value="ECO:0007669"/>
    <property type="project" value="InterPro"/>
</dbReference>
<dbReference type="InterPro" id="IPR050639">
    <property type="entry name" value="SSR_resolvase"/>
</dbReference>
<dbReference type="SUPFAM" id="SSF53041">
    <property type="entry name" value="Resolvase-like"/>
    <property type="match status" value="1"/>
</dbReference>
<organism evidence="5">
    <name type="scientific">uncultured marine group II/III euryarchaeote KM3_87_B04</name>
    <dbReference type="NCBI Taxonomy" id="1456530"/>
    <lineage>
        <taxon>Archaea</taxon>
        <taxon>Methanobacteriati</taxon>
        <taxon>Methanobacteriota</taxon>
        <taxon>environmental samples</taxon>
    </lineage>
</organism>